<proteinExistence type="predicted"/>
<gene>
    <name evidence="1" type="ORF">BDU57DRAFT_422902</name>
</gene>
<name>A0A6A5QVN9_AMPQU</name>
<dbReference type="Proteomes" id="UP000800096">
    <property type="component" value="Unassembled WGS sequence"/>
</dbReference>
<protein>
    <submittedName>
        <fullName evidence="1">Uncharacterized protein</fullName>
    </submittedName>
</protein>
<dbReference type="AlphaFoldDB" id="A0A6A5QVN9"/>
<organism evidence="1 2">
    <name type="scientific">Ampelomyces quisqualis</name>
    <name type="common">Powdery mildew agent</name>
    <dbReference type="NCBI Taxonomy" id="50730"/>
    <lineage>
        <taxon>Eukaryota</taxon>
        <taxon>Fungi</taxon>
        <taxon>Dikarya</taxon>
        <taxon>Ascomycota</taxon>
        <taxon>Pezizomycotina</taxon>
        <taxon>Dothideomycetes</taxon>
        <taxon>Pleosporomycetidae</taxon>
        <taxon>Pleosporales</taxon>
        <taxon>Pleosporineae</taxon>
        <taxon>Phaeosphaeriaceae</taxon>
        <taxon>Ampelomyces</taxon>
    </lineage>
</organism>
<sequence length="123" mass="14136">LWARKATRTNFAQRILRYVDERVQLYNKQGPGDIGLQRAYLDAAHIAIADGHLSRGHIFLERAVEGWRMARGSDSDEVIKFTSLAQNPANLPLYSLSMNWRTSLGAVPSELHGKDFKDWLWRR</sequence>
<accession>A0A6A5QVN9</accession>
<evidence type="ECO:0000313" key="1">
    <source>
        <dbReference type="EMBL" id="KAF1918616.1"/>
    </source>
</evidence>
<evidence type="ECO:0000313" key="2">
    <source>
        <dbReference type="Proteomes" id="UP000800096"/>
    </source>
</evidence>
<dbReference type="EMBL" id="ML979133">
    <property type="protein sequence ID" value="KAF1918616.1"/>
    <property type="molecule type" value="Genomic_DNA"/>
</dbReference>
<keyword evidence="2" id="KW-1185">Reference proteome</keyword>
<reference evidence="1" key="1">
    <citation type="journal article" date="2020" name="Stud. Mycol.">
        <title>101 Dothideomycetes genomes: a test case for predicting lifestyles and emergence of pathogens.</title>
        <authorList>
            <person name="Haridas S."/>
            <person name="Albert R."/>
            <person name="Binder M."/>
            <person name="Bloem J."/>
            <person name="Labutti K."/>
            <person name="Salamov A."/>
            <person name="Andreopoulos B."/>
            <person name="Baker S."/>
            <person name="Barry K."/>
            <person name="Bills G."/>
            <person name="Bluhm B."/>
            <person name="Cannon C."/>
            <person name="Castanera R."/>
            <person name="Culley D."/>
            <person name="Daum C."/>
            <person name="Ezra D."/>
            <person name="Gonzalez J."/>
            <person name="Henrissat B."/>
            <person name="Kuo A."/>
            <person name="Liang C."/>
            <person name="Lipzen A."/>
            <person name="Lutzoni F."/>
            <person name="Magnuson J."/>
            <person name="Mondo S."/>
            <person name="Nolan M."/>
            <person name="Ohm R."/>
            <person name="Pangilinan J."/>
            <person name="Park H.-J."/>
            <person name="Ramirez L."/>
            <person name="Alfaro M."/>
            <person name="Sun H."/>
            <person name="Tritt A."/>
            <person name="Yoshinaga Y."/>
            <person name="Zwiers L.-H."/>
            <person name="Turgeon B."/>
            <person name="Goodwin S."/>
            <person name="Spatafora J."/>
            <person name="Crous P."/>
            <person name="Grigoriev I."/>
        </authorList>
    </citation>
    <scope>NUCLEOTIDE SEQUENCE</scope>
    <source>
        <strain evidence="1">HMLAC05119</strain>
    </source>
</reference>
<dbReference type="OrthoDB" id="265717at2759"/>
<feature type="non-terminal residue" evidence="1">
    <location>
        <position position="1"/>
    </location>
</feature>
<feature type="non-terminal residue" evidence="1">
    <location>
        <position position="123"/>
    </location>
</feature>